<feature type="region of interest" description="Disordered" evidence="1">
    <location>
        <begin position="1"/>
        <end position="22"/>
    </location>
</feature>
<dbReference type="WBParaSite" id="Csp11.Scaffold630.g18050.t1">
    <property type="protein sequence ID" value="Csp11.Scaffold630.g18050.t1"/>
    <property type="gene ID" value="Csp11.Scaffold630.g18050"/>
</dbReference>
<organism evidence="2 3">
    <name type="scientific">Caenorhabditis tropicalis</name>
    <dbReference type="NCBI Taxonomy" id="1561998"/>
    <lineage>
        <taxon>Eukaryota</taxon>
        <taxon>Metazoa</taxon>
        <taxon>Ecdysozoa</taxon>
        <taxon>Nematoda</taxon>
        <taxon>Chromadorea</taxon>
        <taxon>Rhabditida</taxon>
        <taxon>Rhabditina</taxon>
        <taxon>Rhabditomorpha</taxon>
        <taxon>Rhabditoidea</taxon>
        <taxon>Rhabditidae</taxon>
        <taxon>Peloderinae</taxon>
        <taxon>Caenorhabditis</taxon>
    </lineage>
</organism>
<dbReference type="Proteomes" id="UP000095282">
    <property type="component" value="Unplaced"/>
</dbReference>
<name>A0A1I7UPJ0_9PELO</name>
<keyword evidence="2" id="KW-1185">Reference proteome</keyword>
<dbReference type="AlphaFoldDB" id="A0A1I7UPJ0"/>
<proteinExistence type="predicted"/>
<evidence type="ECO:0000256" key="1">
    <source>
        <dbReference type="SAM" id="MobiDB-lite"/>
    </source>
</evidence>
<protein>
    <submittedName>
        <fullName evidence="3">Major sperm protein</fullName>
    </submittedName>
</protein>
<evidence type="ECO:0000313" key="3">
    <source>
        <dbReference type="WBParaSite" id="Csp11.Scaffold630.g18050.t1"/>
    </source>
</evidence>
<evidence type="ECO:0000313" key="2">
    <source>
        <dbReference type="Proteomes" id="UP000095282"/>
    </source>
</evidence>
<sequence>MTKEASSVKPKEENGTPDRFSLEVTPGKLVVPSSGILDVKFRNTTDMPLNIEEIKNTLTFDKSHELGCLHIKCSYHIQSVRPNPGDTKYASGFHLDSNRYFLLSIDPECEKAKELAERFSEHLKQHVRKDRVITCSYEEDKNWMTEELNLECYTDNPKKREQMEKWNEEILTKYGKKLDQMSNDELRKIKEGYRDPNGEAKKLELKEKQAEEQLKKDIAAQNERNERKLSTRIKKKCMIM</sequence>
<accession>A0A1I7UPJ0</accession>
<reference evidence="3" key="1">
    <citation type="submission" date="2016-11" db="UniProtKB">
        <authorList>
            <consortium name="WormBaseParasite"/>
        </authorList>
    </citation>
    <scope>IDENTIFICATION</scope>
</reference>